<evidence type="ECO:0000259" key="6">
    <source>
        <dbReference type="Pfam" id="PF00881"/>
    </source>
</evidence>
<evidence type="ECO:0000256" key="4">
    <source>
        <dbReference type="ARBA" id="ARBA00022643"/>
    </source>
</evidence>
<dbReference type="GO" id="GO:0016491">
    <property type="term" value="F:oxidoreductase activity"/>
    <property type="evidence" value="ECO:0007669"/>
    <property type="project" value="UniProtKB-KW"/>
</dbReference>
<dbReference type="AlphaFoldDB" id="A0A2N8PCT6"/>
<evidence type="ECO:0000313" key="8">
    <source>
        <dbReference type="Proteomes" id="UP000236047"/>
    </source>
</evidence>
<reference evidence="8" key="1">
    <citation type="submission" date="2015-09" db="EMBL/GenBank/DDBJ databases">
        <authorList>
            <person name="Graham D.E."/>
            <person name="Mahan K.M."/>
            <person name="Klingeman D.M."/>
            <person name="Fida T."/>
            <person name="Giannone R.J."/>
            <person name="Hettich R.L."/>
            <person name="Parry R.J."/>
            <person name="Spain J.C."/>
        </authorList>
    </citation>
    <scope>NUCLEOTIDE SEQUENCE [LARGE SCALE GENOMIC DNA]</scope>
    <source>
        <strain evidence="8">JCM 4701</strain>
    </source>
</reference>
<dbReference type="CDD" id="cd02062">
    <property type="entry name" value="Nitro_FMN_reductase"/>
    <property type="match status" value="1"/>
</dbReference>
<comment type="cofactor">
    <cofactor evidence="1">
        <name>FMN</name>
        <dbReference type="ChEBI" id="CHEBI:58210"/>
    </cofactor>
</comment>
<keyword evidence="8" id="KW-1185">Reference proteome</keyword>
<proteinExistence type="inferred from homology"/>
<dbReference type="SUPFAM" id="SSF55469">
    <property type="entry name" value="FMN-dependent nitroreductase-like"/>
    <property type="match status" value="1"/>
</dbReference>
<dbReference type="Proteomes" id="UP000236047">
    <property type="component" value="Unassembled WGS sequence"/>
</dbReference>
<dbReference type="EMBL" id="LJSN01000003">
    <property type="protein sequence ID" value="PNE38839.1"/>
    <property type="molecule type" value="Genomic_DNA"/>
</dbReference>
<organism evidence="7 8">
    <name type="scientific">Streptomyces noursei</name>
    <name type="common">Streptomyces albulus</name>
    <dbReference type="NCBI Taxonomy" id="1971"/>
    <lineage>
        <taxon>Bacteria</taxon>
        <taxon>Bacillati</taxon>
        <taxon>Actinomycetota</taxon>
        <taxon>Actinomycetes</taxon>
        <taxon>Kitasatosporales</taxon>
        <taxon>Streptomycetaceae</taxon>
        <taxon>Streptomyces</taxon>
    </lineage>
</organism>
<evidence type="ECO:0000256" key="5">
    <source>
        <dbReference type="ARBA" id="ARBA00023002"/>
    </source>
</evidence>
<dbReference type="PANTHER" id="PTHR43673">
    <property type="entry name" value="NAD(P)H NITROREDUCTASE YDGI-RELATED"/>
    <property type="match status" value="1"/>
</dbReference>
<keyword evidence="3" id="KW-0285">Flavoprotein</keyword>
<sequence>MLAHSSSESPPESLPDAWTVLKTRTAVRDYAKEPVDDALIEQLLEAMLAAPTASNRQAWSFMVVRRPAAVRRLRAYSPGVLGTPAFFVVACVDRSLTDNLSPKLSQKIYDTSKLCVAMAVENLLLAAHAAGLGGCPVGSFRSEIVKSMLGIPEHIEPMLVVPIGRPATALVPSQRRAKNEVVNYESWGNRAAAPTA</sequence>
<comment type="caution">
    <text evidence="7">The sequence shown here is derived from an EMBL/GenBank/DDBJ whole genome shotgun (WGS) entry which is preliminary data.</text>
</comment>
<protein>
    <recommendedName>
        <fullName evidence="6">Nitroreductase domain-containing protein</fullName>
    </recommendedName>
</protein>
<feature type="domain" description="Nitroreductase" evidence="6">
    <location>
        <begin position="82"/>
        <end position="165"/>
    </location>
</feature>
<evidence type="ECO:0000256" key="3">
    <source>
        <dbReference type="ARBA" id="ARBA00022630"/>
    </source>
</evidence>
<feature type="domain" description="Nitroreductase" evidence="6">
    <location>
        <begin position="21"/>
        <end position="75"/>
    </location>
</feature>
<dbReference type="PANTHER" id="PTHR43673:SF2">
    <property type="entry name" value="NITROREDUCTASE"/>
    <property type="match status" value="1"/>
</dbReference>
<evidence type="ECO:0000256" key="1">
    <source>
        <dbReference type="ARBA" id="ARBA00001917"/>
    </source>
</evidence>
<evidence type="ECO:0000313" key="7">
    <source>
        <dbReference type="EMBL" id="PNE38839.1"/>
    </source>
</evidence>
<dbReference type="RefSeq" id="WP_102926017.1">
    <property type="nucleotide sequence ID" value="NZ_LJSN01000003.1"/>
</dbReference>
<comment type="similarity">
    <text evidence="2">Belongs to the nitroreductase family.</text>
</comment>
<evidence type="ECO:0000256" key="2">
    <source>
        <dbReference type="ARBA" id="ARBA00007118"/>
    </source>
</evidence>
<dbReference type="FunFam" id="3.40.109.10:FF:000040">
    <property type="entry name" value="Albonoursin synthase"/>
    <property type="match status" value="1"/>
</dbReference>
<accession>A0A2N8PCT6</accession>
<name>A0A2N8PCT6_STRNR</name>
<keyword evidence="5" id="KW-0560">Oxidoreductase</keyword>
<dbReference type="Pfam" id="PF00881">
    <property type="entry name" value="Nitroreductase"/>
    <property type="match status" value="2"/>
</dbReference>
<dbReference type="InterPro" id="IPR000415">
    <property type="entry name" value="Nitroreductase-like"/>
</dbReference>
<dbReference type="Gene3D" id="3.40.109.10">
    <property type="entry name" value="NADH Oxidase"/>
    <property type="match status" value="1"/>
</dbReference>
<dbReference type="InterPro" id="IPR029479">
    <property type="entry name" value="Nitroreductase"/>
</dbReference>
<keyword evidence="4" id="KW-0288">FMN</keyword>
<gene>
    <name evidence="7" type="ORF">AOB60_33370</name>
</gene>